<dbReference type="PANTHER" id="PTHR31252">
    <property type="entry name" value="DUF4419 DOMAIN-CONTAINING PROTEIN"/>
    <property type="match status" value="1"/>
</dbReference>
<dbReference type="Proteomes" id="UP000022910">
    <property type="component" value="Unassembled WGS sequence"/>
</dbReference>
<dbReference type="OrthoDB" id="9978173at2759"/>
<dbReference type="STRING" id="1432141.A0A015N1V0"/>
<sequence>MSTQILTKKINLENKLEEHTSIKDSISQNFRNINVHAISVDYDESPSNKQSLLKYTTTSHGLVSAIFHAYNNHQHLLLTPDDIWLTIAQGVSQHINYNAEKFRYRFVNHEGKKEIGITVNDILAQKNSRLEGDWPEAVNRLVVKTDQAVEKIDVKSLLECDFSTTTKNSLTASRIVLLDMLKEYFSYKMYLCCGIPKITLEGTLEDWTKLQEKVIQLRQLDLDMDFWLDKLDPVVWQLIETYKGNVDEDFWSKIISLQSFGSGPSYVTGWTMALFPYKNNGKKLEGNTITPDDFPDGRVEVPFTTDTGLSLKFVAGFLGAQQKSLENSDELVVSPVIGWFVIDDKTTN</sequence>
<dbReference type="PANTHER" id="PTHR31252:SF11">
    <property type="entry name" value="DUF4419 DOMAIN-CONTAINING PROTEIN"/>
    <property type="match status" value="1"/>
</dbReference>
<protein>
    <recommendedName>
        <fullName evidence="3">DUF4419 domain-containing protein</fullName>
    </recommendedName>
</protein>
<evidence type="ECO:0008006" key="3">
    <source>
        <dbReference type="Google" id="ProtNLM"/>
    </source>
</evidence>
<keyword evidence="2" id="KW-1185">Reference proteome</keyword>
<dbReference type="Pfam" id="PF14388">
    <property type="entry name" value="DUF4419"/>
    <property type="match status" value="1"/>
</dbReference>
<dbReference type="OMA" id="MGLMQHY"/>
<evidence type="ECO:0000313" key="1">
    <source>
        <dbReference type="EMBL" id="EXX73083.1"/>
    </source>
</evidence>
<reference evidence="1 2" key="1">
    <citation type="submission" date="2014-02" db="EMBL/GenBank/DDBJ databases">
        <title>Single nucleus genome sequencing reveals high similarity among nuclei of an endomycorrhizal fungus.</title>
        <authorList>
            <person name="Lin K."/>
            <person name="Geurts R."/>
            <person name="Zhang Z."/>
            <person name="Limpens E."/>
            <person name="Saunders D.G."/>
            <person name="Mu D."/>
            <person name="Pang E."/>
            <person name="Cao H."/>
            <person name="Cha H."/>
            <person name="Lin T."/>
            <person name="Zhou Q."/>
            <person name="Shang Y."/>
            <person name="Li Y."/>
            <person name="Ivanov S."/>
            <person name="Sharma T."/>
            <person name="Velzen R.V."/>
            <person name="Ruijter N.D."/>
            <person name="Aanen D.K."/>
            <person name="Win J."/>
            <person name="Kamoun S."/>
            <person name="Bisseling T."/>
            <person name="Huang S."/>
        </authorList>
    </citation>
    <scope>NUCLEOTIDE SEQUENCE [LARGE SCALE GENOMIC DNA]</scope>
    <source>
        <strain evidence="2">DAOM197198w</strain>
    </source>
</reference>
<proteinExistence type="predicted"/>
<dbReference type="InterPro" id="IPR025533">
    <property type="entry name" value="DUF4419"/>
</dbReference>
<comment type="caution">
    <text evidence="1">The sequence shown here is derived from an EMBL/GenBank/DDBJ whole genome shotgun (WGS) entry which is preliminary data.</text>
</comment>
<organism evidence="1 2">
    <name type="scientific">Rhizophagus irregularis (strain DAOM 197198w)</name>
    <name type="common">Glomus intraradices</name>
    <dbReference type="NCBI Taxonomy" id="1432141"/>
    <lineage>
        <taxon>Eukaryota</taxon>
        <taxon>Fungi</taxon>
        <taxon>Fungi incertae sedis</taxon>
        <taxon>Mucoromycota</taxon>
        <taxon>Glomeromycotina</taxon>
        <taxon>Glomeromycetes</taxon>
        <taxon>Glomerales</taxon>
        <taxon>Glomeraceae</taxon>
        <taxon>Rhizophagus</taxon>
    </lineage>
</organism>
<dbReference type="AlphaFoldDB" id="A0A015N1V0"/>
<dbReference type="EMBL" id="JEMT01014868">
    <property type="protein sequence ID" value="EXX73083.1"/>
    <property type="molecule type" value="Genomic_DNA"/>
</dbReference>
<accession>A0A015N1V0</accession>
<gene>
    <name evidence="1" type="ORF">RirG_063430</name>
</gene>
<dbReference type="HOGENOM" id="CLU_765352_0_0_1"/>
<name>A0A015N1V0_RHIIW</name>
<evidence type="ECO:0000313" key="2">
    <source>
        <dbReference type="Proteomes" id="UP000022910"/>
    </source>
</evidence>